<comment type="caution">
    <text evidence="2">The sequence shown here is derived from an EMBL/GenBank/DDBJ whole genome shotgun (WGS) entry which is preliminary data.</text>
</comment>
<dbReference type="Pfam" id="PF03992">
    <property type="entry name" value="ABM"/>
    <property type="match status" value="1"/>
</dbReference>
<accession>A0A840ZH82</accession>
<dbReference type="PROSITE" id="PS51725">
    <property type="entry name" value="ABM"/>
    <property type="match status" value="1"/>
</dbReference>
<dbReference type="InterPro" id="IPR050744">
    <property type="entry name" value="AI-2_Isomerase_LsrG"/>
</dbReference>
<feature type="domain" description="ABM" evidence="1">
    <location>
        <begin position="3"/>
        <end position="90"/>
    </location>
</feature>
<evidence type="ECO:0000259" key="1">
    <source>
        <dbReference type="PROSITE" id="PS51725"/>
    </source>
</evidence>
<dbReference type="PANTHER" id="PTHR33336:SF3">
    <property type="entry name" value="ABM DOMAIN-CONTAINING PROTEIN"/>
    <property type="match status" value="1"/>
</dbReference>
<dbReference type="PANTHER" id="PTHR33336">
    <property type="entry name" value="QUINOL MONOOXYGENASE YGIN-RELATED"/>
    <property type="match status" value="1"/>
</dbReference>
<evidence type="ECO:0000313" key="3">
    <source>
        <dbReference type="Proteomes" id="UP000583454"/>
    </source>
</evidence>
<sequence length="95" mass="10753">MPLAIFATITPKPEHLPDAVAAIEEIVAATRADDGCLRFDLHRGIDTGQLHIYEIWADRTAFDHHHAQSYTQAVFRRYDAWLAQPVELTFLQPVA</sequence>
<name>A0A840ZH82_9HYPH</name>
<dbReference type="EMBL" id="JACHOP010000004">
    <property type="protein sequence ID" value="MBB5756640.1"/>
    <property type="molecule type" value="Genomic_DNA"/>
</dbReference>
<keyword evidence="2" id="KW-0560">Oxidoreductase</keyword>
<keyword evidence="2" id="KW-0503">Monooxygenase</keyword>
<protein>
    <submittedName>
        <fullName evidence="2">Quinol monooxygenase YgiN</fullName>
    </submittedName>
</protein>
<dbReference type="SUPFAM" id="SSF54909">
    <property type="entry name" value="Dimeric alpha+beta barrel"/>
    <property type="match status" value="1"/>
</dbReference>
<dbReference type="Proteomes" id="UP000583454">
    <property type="component" value="Unassembled WGS sequence"/>
</dbReference>
<dbReference type="Gene3D" id="3.30.70.100">
    <property type="match status" value="1"/>
</dbReference>
<evidence type="ECO:0000313" key="2">
    <source>
        <dbReference type="EMBL" id="MBB5756640.1"/>
    </source>
</evidence>
<dbReference type="GO" id="GO:0004497">
    <property type="term" value="F:monooxygenase activity"/>
    <property type="evidence" value="ECO:0007669"/>
    <property type="project" value="UniProtKB-KW"/>
</dbReference>
<gene>
    <name evidence="2" type="ORF">HNR00_001340</name>
</gene>
<dbReference type="InterPro" id="IPR007138">
    <property type="entry name" value="ABM_dom"/>
</dbReference>
<dbReference type="InterPro" id="IPR011008">
    <property type="entry name" value="Dimeric_a/b-barrel"/>
</dbReference>
<keyword evidence="3" id="KW-1185">Reference proteome</keyword>
<organism evidence="2 3">
    <name type="scientific">Methylorubrum rhodinum</name>
    <dbReference type="NCBI Taxonomy" id="29428"/>
    <lineage>
        <taxon>Bacteria</taxon>
        <taxon>Pseudomonadati</taxon>
        <taxon>Pseudomonadota</taxon>
        <taxon>Alphaproteobacteria</taxon>
        <taxon>Hyphomicrobiales</taxon>
        <taxon>Methylobacteriaceae</taxon>
        <taxon>Methylorubrum</taxon>
    </lineage>
</organism>
<proteinExistence type="predicted"/>
<reference evidence="2 3" key="1">
    <citation type="submission" date="2020-08" db="EMBL/GenBank/DDBJ databases">
        <title>Genomic Encyclopedia of Type Strains, Phase IV (KMG-IV): sequencing the most valuable type-strain genomes for metagenomic binning, comparative biology and taxonomic classification.</title>
        <authorList>
            <person name="Goeker M."/>
        </authorList>
    </citation>
    <scope>NUCLEOTIDE SEQUENCE [LARGE SCALE GENOMIC DNA]</scope>
    <source>
        <strain evidence="2 3">DSM 2163</strain>
    </source>
</reference>
<dbReference type="AlphaFoldDB" id="A0A840ZH82"/>